<keyword evidence="1" id="KW-0472">Membrane</keyword>
<accession>A0A075JUN5</accession>
<dbReference type="Proteomes" id="UP000027987">
    <property type="component" value="Chromosome"/>
</dbReference>
<dbReference type="Gene3D" id="1.10.3730.20">
    <property type="match status" value="1"/>
</dbReference>
<evidence type="ECO:0000259" key="2">
    <source>
        <dbReference type="Pfam" id="PF00892"/>
    </source>
</evidence>
<dbReference type="InterPro" id="IPR000620">
    <property type="entry name" value="EamA_dom"/>
</dbReference>
<reference evidence="3 4" key="1">
    <citation type="submission" date="2014-07" db="EMBL/GenBank/DDBJ databases">
        <title>Complete Genome Sequence of Dyella japonica Strain A8 Isolated from Malaysian Tropical Soil.</title>
        <authorList>
            <person name="Hui R.K.H."/>
            <person name="Chen J.-W."/>
            <person name="Chan K.-G."/>
            <person name="Leung F.C.C."/>
        </authorList>
    </citation>
    <scope>NUCLEOTIDE SEQUENCE [LARGE SCALE GENOMIC DNA]</scope>
    <source>
        <strain evidence="3 4">A8</strain>
    </source>
</reference>
<dbReference type="SUPFAM" id="SSF103481">
    <property type="entry name" value="Multidrug resistance efflux transporter EmrE"/>
    <property type="match status" value="1"/>
</dbReference>
<dbReference type="PANTHER" id="PTHR22911">
    <property type="entry name" value="ACYL-MALONYL CONDENSING ENZYME-RELATED"/>
    <property type="match status" value="1"/>
</dbReference>
<keyword evidence="1" id="KW-1133">Transmembrane helix</keyword>
<dbReference type="AlphaFoldDB" id="A0A075JUN5"/>
<name>A0A075JUN5_9GAMM</name>
<dbReference type="EMBL" id="CP008884">
    <property type="protein sequence ID" value="AIF45826.1"/>
    <property type="molecule type" value="Genomic_DNA"/>
</dbReference>
<dbReference type="OrthoDB" id="9806718at2"/>
<sequence>MNLRESWLLFALGSAFFAALTALFGKMGVAGINSNLATFIRTIVILLVTAGILSLRNEWARPTGLPVSSWVFLVLSGIATGLSWLCYYRALQLGPVSKVAPIDKLSVAMAIVLGVLLLGEQLSWSLAIGGGLIVAGAIVIAVF</sequence>
<organism evidence="3 4">
    <name type="scientific">Dyella japonica A8</name>
    <dbReference type="NCBI Taxonomy" id="1217721"/>
    <lineage>
        <taxon>Bacteria</taxon>
        <taxon>Pseudomonadati</taxon>
        <taxon>Pseudomonadota</taxon>
        <taxon>Gammaproteobacteria</taxon>
        <taxon>Lysobacterales</taxon>
        <taxon>Rhodanobacteraceae</taxon>
        <taxon>Dyella</taxon>
    </lineage>
</organism>
<dbReference type="FunFam" id="1.10.3730.20:FF:000009">
    <property type="entry name" value="EamA family transporter"/>
    <property type="match status" value="1"/>
</dbReference>
<dbReference type="PATRIC" id="fig|1217721.7.peg.77"/>
<protein>
    <submittedName>
        <fullName evidence="3">Membrane protein</fullName>
    </submittedName>
</protein>
<keyword evidence="4" id="KW-1185">Reference proteome</keyword>
<feature type="transmembrane region" description="Helical" evidence="1">
    <location>
        <begin position="6"/>
        <end position="24"/>
    </location>
</feature>
<evidence type="ECO:0000313" key="4">
    <source>
        <dbReference type="Proteomes" id="UP000027987"/>
    </source>
</evidence>
<keyword evidence="1" id="KW-0812">Transmembrane</keyword>
<dbReference type="RefSeq" id="WP_019466154.1">
    <property type="nucleotide sequence ID" value="NZ_ALOY01000169.1"/>
</dbReference>
<dbReference type="STRING" id="1217721.HY57_00380"/>
<feature type="domain" description="EamA" evidence="2">
    <location>
        <begin position="6"/>
        <end position="141"/>
    </location>
</feature>
<dbReference type="HOGENOM" id="CLU_120467_0_0_6"/>
<proteinExistence type="predicted"/>
<dbReference type="PANTHER" id="PTHR22911:SF137">
    <property type="entry name" value="SOLUTE CARRIER FAMILY 35 MEMBER G2-RELATED"/>
    <property type="match status" value="1"/>
</dbReference>
<dbReference type="GO" id="GO:0016020">
    <property type="term" value="C:membrane"/>
    <property type="evidence" value="ECO:0007669"/>
    <property type="project" value="InterPro"/>
</dbReference>
<dbReference type="KEGG" id="dja:HY57_00380"/>
<dbReference type="Pfam" id="PF00892">
    <property type="entry name" value="EamA"/>
    <property type="match status" value="1"/>
</dbReference>
<feature type="transmembrane region" description="Helical" evidence="1">
    <location>
        <begin position="36"/>
        <end position="55"/>
    </location>
</feature>
<evidence type="ECO:0000256" key="1">
    <source>
        <dbReference type="SAM" id="Phobius"/>
    </source>
</evidence>
<dbReference type="InterPro" id="IPR037185">
    <property type="entry name" value="EmrE-like"/>
</dbReference>
<feature type="transmembrane region" description="Helical" evidence="1">
    <location>
        <begin position="124"/>
        <end position="142"/>
    </location>
</feature>
<gene>
    <name evidence="3" type="ORF">HY57_00380</name>
</gene>
<evidence type="ECO:0000313" key="3">
    <source>
        <dbReference type="EMBL" id="AIF45826.1"/>
    </source>
</evidence>
<feature type="transmembrane region" description="Helical" evidence="1">
    <location>
        <begin position="67"/>
        <end position="87"/>
    </location>
</feature>